<keyword evidence="3" id="KW-1185">Reference proteome</keyword>
<feature type="signal peptide" evidence="1">
    <location>
        <begin position="1"/>
        <end position="19"/>
    </location>
</feature>
<evidence type="ECO:0000313" key="2">
    <source>
        <dbReference type="EMBL" id="KND93991.1"/>
    </source>
</evidence>
<sequence length="166" mass="17908">MHFATSALALVASAIAVSASTVTFWTLDNVQRTVYFTGNPGSAQINPVTVSNRANTTVNFPGQWVGNFYAVPNGQANKPGMLGEVNFSGWNGLTYFDVSAIVDPTDQNNVKQMWPKVSRNPMSGCQVFPCNNVYWLPDDVQTKTTTESDLITTLGSGSTGITFTQN</sequence>
<accession>A0A0L0NIR5</accession>
<proteinExistence type="predicted"/>
<dbReference type="STRING" id="1163406.A0A0L0NIR5"/>
<dbReference type="AlphaFoldDB" id="A0A0L0NIR5"/>
<name>A0A0L0NIR5_TOLOC</name>
<comment type="caution">
    <text evidence="2">The sequence shown here is derived from an EMBL/GenBank/DDBJ whole genome shotgun (WGS) entry which is preliminary data.</text>
</comment>
<gene>
    <name evidence="2" type="ORF">TOPH_01618</name>
</gene>
<reference evidence="2 3" key="1">
    <citation type="journal article" date="2015" name="BMC Genomics">
        <title>The genome of the truffle-parasite Tolypocladium ophioglossoides and the evolution of antifungal peptaibiotics.</title>
        <authorList>
            <person name="Quandt C.A."/>
            <person name="Bushley K.E."/>
            <person name="Spatafora J.W."/>
        </authorList>
    </citation>
    <scope>NUCLEOTIDE SEQUENCE [LARGE SCALE GENOMIC DNA]</scope>
    <source>
        <strain evidence="2 3">CBS 100239</strain>
    </source>
</reference>
<protein>
    <recommendedName>
        <fullName evidence="4">DNase1 protein</fullName>
    </recommendedName>
</protein>
<evidence type="ECO:0008006" key="4">
    <source>
        <dbReference type="Google" id="ProtNLM"/>
    </source>
</evidence>
<dbReference type="Proteomes" id="UP000036947">
    <property type="component" value="Unassembled WGS sequence"/>
</dbReference>
<dbReference type="EMBL" id="LFRF01000003">
    <property type="protein sequence ID" value="KND93991.1"/>
    <property type="molecule type" value="Genomic_DNA"/>
</dbReference>
<evidence type="ECO:0000313" key="3">
    <source>
        <dbReference type="Proteomes" id="UP000036947"/>
    </source>
</evidence>
<dbReference type="OrthoDB" id="3513524at2759"/>
<feature type="chain" id="PRO_5005544974" description="DNase1 protein" evidence="1">
    <location>
        <begin position="20"/>
        <end position="166"/>
    </location>
</feature>
<keyword evidence="1" id="KW-0732">Signal</keyword>
<evidence type="ECO:0000256" key="1">
    <source>
        <dbReference type="SAM" id="SignalP"/>
    </source>
</evidence>
<organism evidence="2 3">
    <name type="scientific">Tolypocladium ophioglossoides (strain CBS 100239)</name>
    <name type="common">Snaketongue truffleclub</name>
    <name type="synonym">Elaphocordyceps ophioglossoides</name>
    <dbReference type="NCBI Taxonomy" id="1163406"/>
    <lineage>
        <taxon>Eukaryota</taxon>
        <taxon>Fungi</taxon>
        <taxon>Dikarya</taxon>
        <taxon>Ascomycota</taxon>
        <taxon>Pezizomycotina</taxon>
        <taxon>Sordariomycetes</taxon>
        <taxon>Hypocreomycetidae</taxon>
        <taxon>Hypocreales</taxon>
        <taxon>Ophiocordycipitaceae</taxon>
        <taxon>Tolypocladium</taxon>
    </lineage>
</organism>